<dbReference type="AlphaFoldDB" id="A0A316YS70"/>
<dbReference type="EMBL" id="KZ819635">
    <property type="protein sequence ID" value="PWN91866.1"/>
    <property type="molecule type" value="Genomic_DNA"/>
</dbReference>
<feature type="region of interest" description="Disordered" evidence="1">
    <location>
        <begin position="93"/>
        <end position="147"/>
    </location>
</feature>
<organism evidence="3 4">
    <name type="scientific">Acaromyces ingoldii</name>
    <dbReference type="NCBI Taxonomy" id="215250"/>
    <lineage>
        <taxon>Eukaryota</taxon>
        <taxon>Fungi</taxon>
        <taxon>Dikarya</taxon>
        <taxon>Basidiomycota</taxon>
        <taxon>Ustilaginomycotina</taxon>
        <taxon>Exobasidiomycetes</taxon>
        <taxon>Exobasidiales</taxon>
        <taxon>Cryptobasidiaceae</taxon>
        <taxon>Acaromyces</taxon>
    </lineage>
</organism>
<dbReference type="InParanoid" id="A0A316YS70"/>
<feature type="region of interest" description="Disordered" evidence="1">
    <location>
        <begin position="163"/>
        <end position="208"/>
    </location>
</feature>
<evidence type="ECO:0000256" key="1">
    <source>
        <dbReference type="SAM" id="MobiDB-lite"/>
    </source>
</evidence>
<name>A0A316YS70_9BASI</name>
<sequence length="208" mass="22814">MKGRHVLLATLLLGGTSSLASQGLLLNSPTWADSLPLHQPSHDWSLSSSSSSSAHYSSVVAAGEGARRFKGHKTRLQTQRDVEKGNKAAYFEGQQEDLGPHFRKARGRSEERKGLLVGMRTSARETELPGSSQRRLLKRAITSDDSDDNEIETKILEERSRRRKNLITKHSLLKDDGPSKYAQDPVPHVLEGDGVGRRSPGGDDEAVP</sequence>
<proteinExistence type="predicted"/>
<keyword evidence="4" id="KW-1185">Reference proteome</keyword>
<evidence type="ECO:0000256" key="2">
    <source>
        <dbReference type="SAM" id="SignalP"/>
    </source>
</evidence>
<protein>
    <submittedName>
        <fullName evidence="3">Uncharacterized protein</fullName>
    </submittedName>
</protein>
<dbReference type="Proteomes" id="UP000245768">
    <property type="component" value="Unassembled WGS sequence"/>
</dbReference>
<evidence type="ECO:0000313" key="4">
    <source>
        <dbReference type="Proteomes" id="UP000245768"/>
    </source>
</evidence>
<feature type="signal peptide" evidence="2">
    <location>
        <begin position="1"/>
        <end position="20"/>
    </location>
</feature>
<keyword evidence="2" id="KW-0732">Signal</keyword>
<gene>
    <name evidence="3" type="ORF">FA10DRAFT_265697</name>
</gene>
<evidence type="ECO:0000313" key="3">
    <source>
        <dbReference type="EMBL" id="PWN91866.1"/>
    </source>
</evidence>
<accession>A0A316YS70</accession>
<reference evidence="3 4" key="1">
    <citation type="journal article" date="2018" name="Mol. Biol. Evol.">
        <title>Broad Genomic Sampling Reveals a Smut Pathogenic Ancestry of the Fungal Clade Ustilaginomycotina.</title>
        <authorList>
            <person name="Kijpornyongpan T."/>
            <person name="Mondo S.J."/>
            <person name="Barry K."/>
            <person name="Sandor L."/>
            <person name="Lee J."/>
            <person name="Lipzen A."/>
            <person name="Pangilinan J."/>
            <person name="LaButti K."/>
            <person name="Hainaut M."/>
            <person name="Henrissat B."/>
            <person name="Grigoriev I.V."/>
            <person name="Spatafora J.W."/>
            <person name="Aime M.C."/>
        </authorList>
    </citation>
    <scope>NUCLEOTIDE SEQUENCE [LARGE SCALE GENOMIC DNA]</scope>
    <source>
        <strain evidence="3 4">MCA 4198</strain>
    </source>
</reference>
<dbReference type="RefSeq" id="XP_025379064.1">
    <property type="nucleotide sequence ID" value="XM_025521167.1"/>
</dbReference>
<dbReference type="GeneID" id="37043083"/>
<feature type="chain" id="PRO_5016329240" evidence="2">
    <location>
        <begin position="21"/>
        <end position="208"/>
    </location>
</feature>